<dbReference type="Proteomes" id="UP000242222">
    <property type="component" value="Unassembled WGS sequence"/>
</dbReference>
<dbReference type="AlphaFoldDB" id="A0A1I4VVI2"/>
<evidence type="ECO:0000256" key="2">
    <source>
        <dbReference type="ARBA" id="ARBA00023186"/>
    </source>
</evidence>
<evidence type="ECO:0000313" key="5">
    <source>
        <dbReference type="EMBL" id="SFN05234.1"/>
    </source>
</evidence>
<comment type="subunit">
    <text evidence="3">UreD, UreF and UreG form a complex that acts as a GTP-hydrolysis-dependent molecular chaperone, activating the urease apoprotein by helping to assemble the nickel containing metallocenter of UreC. The UreE protein probably delivers the nickel.</text>
</comment>
<keyword evidence="4" id="KW-0812">Transmembrane</keyword>
<dbReference type="HAMAP" id="MF_01385">
    <property type="entry name" value="UreF"/>
    <property type="match status" value="1"/>
</dbReference>
<evidence type="ECO:0000256" key="3">
    <source>
        <dbReference type="HAMAP-Rule" id="MF_01385"/>
    </source>
</evidence>
<dbReference type="InterPro" id="IPR002639">
    <property type="entry name" value="UreF"/>
</dbReference>
<dbReference type="InterPro" id="IPR038277">
    <property type="entry name" value="UreF_sf"/>
</dbReference>
<dbReference type="Pfam" id="PF01730">
    <property type="entry name" value="UreF"/>
    <property type="match status" value="1"/>
</dbReference>
<dbReference type="STRING" id="1367852.SAMN05216516_102107"/>
<dbReference type="PANTHER" id="PTHR33620:SF1">
    <property type="entry name" value="UREASE ACCESSORY PROTEIN F"/>
    <property type="match status" value="1"/>
</dbReference>
<dbReference type="PIRSF" id="PIRSF009467">
    <property type="entry name" value="Ureas_acces_UreF"/>
    <property type="match status" value="1"/>
</dbReference>
<keyword evidence="3" id="KW-0963">Cytoplasm</keyword>
<gene>
    <name evidence="3" type="primary">ureF</name>
    <name evidence="5" type="ORF">SAMN05216516_102107</name>
</gene>
<reference evidence="6" key="1">
    <citation type="submission" date="2016-10" db="EMBL/GenBank/DDBJ databases">
        <authorList>
            <person name="Varghese N."/>
            <person name="Submissions S."/>
        </authorList>
    </citation>
    <scope>NUCLEOTIDE SEQUENCE [LARGE SCALE GENOMIC DNA]</scope>
    <source>
        <strain evidence="6">N6PO6</strain>
    </source>
</reference>
<keyword evidence="4" id="KW-0472">Membrane</keyword>
<keyword evidence="1 3" id="KW-0996">Nickel insertion</keyword>
<dbReference type="OrthoDB" id="9798772at2"/>
<comment type="similarity">
    <text evidence="3">Belongs to the UreF family.</text>
</comment>
<dbReference type="RefSeq" id="WP_092875390.1">
    <property type="nucleotide sequence ID" value="NZ_FOVC01000002.1"/>
</dbReference>
<comment type="subcellular location">
    <subcellularLocation>
        <location evidence="3">Cytoplasm</location>
    </subcellularLocation>
</comment>
<evidence type="ECO:0000256" key="1">
    <source>
        <dbReference type="ARBA" id="ARBA00022988"/>
    </source>
</evidence>
<accession>A0A1I4VVI2</accession>
<organism evidence="5 6">
    <name type="scientific">Izhakiella capsodis</name>
    <dbReference type="NCBI Taxonomy" id="1367852"/>
    <lineage>
        <taxon>Bacteria</taxon>
        <taxon>Pseudomonadati</taxon>
        <taxon>Pseudomonadota</taxon>
        <taxon>Gammaproteobacteria</taxon>
        <taxon>Enterobacterales</taxon>
        <taxon>Erwiniaceae</taxon>
        <taxon>Izhakiella</taxon>
    </lineage>
</organism>
<evidence type="ECO:0000313" key="6">
    <source>
        <dbReference type="Proteomes" id="UP000242222"/>
    </source>
</evidence>
<dbReference type="GO" id="GO:0016151">
    <property type="term" value="F:nickel cation binding"/>
    <property type="evidence" value="ECO:0007669"/>
    <property type="project" value="UniProtKB-UniRule"/>
</dbReference>
<dbReference type="PANTHER" id="PTHR33620">
    <property type="entry name" value="UREASE ACCESSORY PROTEIN F"/>
    <property type="match status" value="1"/>
</dbReference>
<keyword evidence="2 3" id="KW-0143">Chaperone</keyword>
<feature type="transmembrane region" description="Helical" evidence="4">
    <location>
        <begin position="151"/>
        <end position="171"/>
    </location>
</feature>
<keyword evidence="4" id="KW-1133">Transmembrane helix</keyword>
<comment type="function">
    <text evidence="3">Required for maturation of urease via the functional incorporation of the urease nickel metallocenter.</text>
</comment>
<sequence length="228" mass="24764">MNALQLIRIMQFGDSMLPVGAFAFSNGIESAIQCGIVSNVDSLRDFTRQALQQAASGDVRAAVSCCRALSQDDRDAVLAHDRALFNRKLNAESRVMVARMGKKLAEIAVLVDGNPLLTWWLTQIKEEKTPGSYPISQAVVMSAMQIPPRDVAVIGLYGVAVTLLSAALRLMRVTHLETQRILFEVLGEVESLCNTAEEGGIAQMASWAPTTDVLSAMHVAAWTRLFSS</sequence>
<proteinExistence type="inferred from homology"/>
<name>A0A1I4VVI2_9GAMM</name>
<dbReference type="Gene3D" id="1.10.4190.10">
    <property type="entry name" value="Urease accessory protein UreF"/>
    <property type="match status" value="1"/>
</dbReference>
<dbReference type="GO" id="GO:0005737">
    <property type="term" value="C:cytoplasm"/>
    <property type="evidence" value="ECO:0007669"/>
    <property type="project" value="UniProtKB-SubCell"/>
</dbReference>
<keyword evidence="6" id="KW-1185">Reference proteome</keyword>
<evidence type="ECO:0000256" key="4">
    <source>
        <dbReference type="SAM" id="Phobius"/>
    </source>
</evidence>
<dbReference type="EMBL" id="FOVC01000002">
    <property type="protein sequence ID" value="SFN05234.1"/>
    <property type="molecule type" value="Genomic_DNA"/>
</dbReference>
<protein>
    <recommendedName>
        <fullName evidence="3">Urease accessory protein UreF</fullName>
    </recommendedName>
</protein>